<dbReference type="AlphaFoldDB" id="A0AAP0CN65"/>
<dbReference type="InterPro" id="IPR006912">
    <property type="entry name" value="Harbinger_derived_prot"/>
</dbReference>
<accession>A0AAP0CN65</accession>
<gene>
    <name evidence="1" type="ORF">SSX86_020543</name>
</gene>
<dbReference type="PANTHER" id="PTHR47150">
    <property type="entry name" value="OS12G0169200 PROTEIN"/>
    <property type="match status" value="1"/>
</dbReference>
<reference evidence="1 2" key="1">
    <citation type="submission" date="2024-04" db="EMBL/GenBank/DDBJ databases">
        <title>The reference genome of an endangered Asteraceae, Deinandra increscens subsp. villosa, native to the Central Coast of California.</title>
        <authorList>
            <person name="Guilliams M."/>
            <person name="Hasenstab-Lehman K."/>
            <person name="Meyer R."/>
            <person name="Mcevoy S."/>
        </authorList>
    </citation>
    <scope>NUCLEOTIDE SEQUENCE [LARGE SCALE GENOMIC DNA]</scope>
    <source>
        <tissue evidence="1">Leaf</tissue>
    </source>
</reference>
<evidence type="ECO:0008006" key="3">
    <source>
        <dbReference type="Google" id="ProtNLM"/>
    </source>
</evidence>
<keyword evidence="2" id="KW-1185">Reference proteome</keyword>
<proteinExistence type="predicted"/>
<organism evidence="1 2">
    <name type="scientific">Deinandra increscens subsp. villosa</name>
    <dbReference type="NCBI Taxonomy" id="3103831"/>
    <lineage>
        <taxon>Eukaryota</taxon>
        <taxon>Viridiplantae</taxon>
        <taxon>Streptophyta</taxon>
        <taxon>Embryophyta</taxon>
        <taxon>Tracheophyta</taxon>
        <taxon>Spermatophyta</taxon>
        <taxon>Magnoliopsida</taxon>
        <taxon>eudicotyledons</taxon>
        <taxon>Gunneridae</taxon>
        <taxon>Pentapetalae</taxon>
        <taxon>asterids</taxon>
        <taxon>campanulids</taxon>
        <taxon>Asterales</taxon>
        <taxon>Asteraceae</taxon>
        <taxon>Asteroideae</taxon>
        <taxon>Heliantheae alliance</taxon>
        <taxon>Madieae</taxon>
        <taxon>Madiinae</taxon>
        <taxon>Deinandra</taxon>
    </lineage>
</organism>
<dbReference type="EMBL" id="JBCNJP010000020">
    <property type="protein sequence ID" value="KAK9059839.1"/>
    <property type="molecule type" value="Genomic_DNA"/>
</dbReference>
<protein>
    <recommendedName>
        <fullName evidence="3">Harbinger transposase-derived protein</fullName>
    </recommendedName>
</protein>
<evidence type="ECO:0000313" key="1">
    <source>
        <dbReference type="EMBL" id="KAK9059839.1"/>
    </source>
</evidence>
<dbReference type="PANTHER" id="PTHR47150:SF5">
    <property type="entry name" value="OS07G0546750 PROTEIN"/>
    <property type="match status" value="1"/>
</dbReference>
<evidence type="ECO:0000313" key="2">
    <source>
        <dbReference type="Proteomes" id="UP001408789"/>
    </source>
</evidence>
<dbReference type="Proteomes" id="UP001408789">
    <property type="component" value="Unassembled WGS sequence"/>
</dbReference>
<comment type="caution">
    <text evidence="1">The sequence shown here is derived from an EMBL/GenBank/DDBJ whole genome shotgun (WGS) entry which is preliminary data.</text>
</comment>
<sequence>MRHYFDEDSVYNEEVFNDRFRMSKRLFLKIVADVQEHNNYFAEGMDARGKESFTAIHKCTSAIRQLASGNVPDEYDEYLAMAERTSRETLDHFVTSVCLLYKDEFLRAPTSHDIALLYQAHGSYHGLPGMLGSIDCTHWDWRNCPKQYRGQFHRGDHKYPTIMLEAIASQDRWCWHAFFGVAGSNNDINVLNQSPLFTNEMHGIAPRCPFVVNGRQYKRGYYLADGIYPTWSTFVKAYNHPVDLIDKRFNKLQKAARQDVERFFGTLKGKWRILLRGARAMTREKVARIIYAVIILNNMILKDEGKAISPVHIRDPPVNVNVDPNIISELRDAETHFQLRHDIKMHIEENVEVVLTEAEVEE</sequence>
<dbReference type="Pfam" id="PF04827">
    <property type="entry name" value="Plant_tran"/>
    <property type="match status" value="1"/>
</dbReference>
<name>A0AAP0CN65_9ASTR</name>